<protein>
    <recommendedName>
        <fullName evidence="6">IBR domain-containing protein</fullName>
    </recommendedName>
</protein>
<keyword evidence="1" id="KW-0479">Metal-binding</keyword>
<dbReference type="EMBL" id="NAJQ01000134">
    <property type="protein sequence ID" value="TKA77564.1"/>
    <property type="molecule type" value="Genomic_DNA"/>
</dbReference>
<dbReference type="InterPro" id="IPR002867">
    <property type="entry name" value="IBR_dom"/>
</dbReference>
<keyword evidence="3" id="KW-0833">Ubl conjugation pathway</keyword>
<dbReference type="Proteomes" id="UP000309340">
    <property type="component" value="Unassembled WGS sequence"/>
</dbReference>
<dbReference type="GO" id="GO:0008270">
    <property type="term" value="F:zinc ion binding"/>
    <property type="evidence" value="ECO:0007669"/>
    <property type="project" value="UniProtKB-KW"/>
</dbReference>
<evidence type="ECO:0000259" key="6">
    <source>
        <dbReference type="Pfam" id="PF01485"/>
    </source>
</evidence>
<name>A0A4U0XK27_9PEZI</name>
<evidence type="ECO:0000256" key="3">
    <source>
        <dbReference type="ARBA" id="ARBA00022786"/>
    </source>
</evidence>
<keyword evidence="8" id="KW-1185">Reference proteome</keyword>
<feature type="domain" description="IBR" evidence="6">
    <location>
        <begin position="146"/>
        <end position="191"/>
    </location>
</feature>
<evidence type="ECO:0000256" key="2">
    <source>
        <dbReference type="ARBA" id="ARBA00022771"/>
    </source>
</evidence>
<evidence type="ECO:0000256" key="1">
    <source>
        <dbReference type="ARBA" id="ARBA00022723"/>
    </source>
</evidence>
<comment type="caution">
    <text evidence="7">The sequence shown here is derived from an EMBL/GenBank/DDBJ whole genome shotgun (WGS) entry which is preliminary data.</text>
</comment>
<dbReference type="SUPFAM" id="SSF57850">
    <property type="entry name" value="RING/U-box"/>
    <property type="match status" value="1"/>
</dbReference>
<keyword evidence="4" id="KW-0862">Zinc</keyword>
<proteinExistence type="predicted"/>
<keyword evidence="2" id="KW-0863">Zinc-finger</keyword>
<dbReference type="AlphaFoldDB" id="A0A4U0XK27"/>
<evidence type="ECO:0000313" key="8">
    <source>
        <dbReference type="Proteomes" id="UP000309340"/>
    </source>
</evidence>
<gene>
    <name evidence="7" type="ORF">B0A55_06631</name>
</gene>
<evidence type="ECO:0000313" key="7">
    <source>
        <dbReference type="EMBL" id="TKA77564.1"/>
    </source>
</evidence>
<dbReference type="Gene3D" id="1.20.120.1750">
    <property type="match status" value="1"/>
</dbReference>
<evidence type="ECO:0000256" key="4">
    <source>
        <dbReference type="ARBA" id="ARBA00022833"/>
    </source>
</evidence>
<reference evidence="7 8" key="1">
    <citation type="submission" date="2017-03" db="EMBL/GenBank/DDBJ databases">
        <title>Genomes of endolithic fungi from Antarctica.</title>
        <authorList>
            <person name="Coleine C."/>
            <person name="Masonjones S."/>
            <person name="Stajich J.E."/>
        </authorList>
    </citation>
    <scope>NUCLEOTIDE SEQUENCE [LARGE SCALE GENOMIC DNA]</scope>
    <source>
        <strain evidence="7 8">CCFEE 5184</strain>
    </source>
</reference>
<accession>A0A4U0XK27</accession>
<dbReference type="Pfam" id="PF01485">
    <property type="entry name" value="IBR"/>
    <property type="match status" value="1"/>
</dbReference>
<sequence>MAKPPSWECCCCCTVHADYTANHIKKQKLCPGCITGMLERALAFEINYPPTWGSAKLHPTYFNHVVSAHFIQRFATRERGFVGTLRREIHEIVLMVTSYGACAGLTCLECGAALAHISSALARHCEARITEAKSVQDEEMKEALEGLEQGPHWQRCPNEACDRRMELGEACNHLICAFCLTSFCFVCGTRQDESSGHWRKGGCPRYNFPGDGNAGYDGASDDTSTQPSPVLRPRSPEGRGEGLRIPVARVIPIP</sequence>
<dbReference type="CDD" id="cd20336">
    <property type="entry name" value="Rcat_RBR"/>
    <property type="match status" value="1"/>
</dbReference>
<organism evidence="7 8">
    <name type="scientific">Friedmanniomyces simplex</name>
    <dbReference type="NCBI Taxonomy" id="329884"/>
    <lineage>
        <taxon>Eukaryota</taxon>
        <taxon>Fungi</taxon>
        <taxon>Dikarya</taxon>
        <taxon>Ascomycota</taxon>
        <taxon>Pezizomycotina</taxon>
        <taxon>Dothideomycetes</taxon>
        <taxon>Dothideomycetidae</taxon>
        <taxon>Mycosphaerellales</taxon>
        <taxon>Teratosphaeriaceae</taxon>
        <taxon>Friedmanniomyces</taxon>
    </lineage>
</organism>
<evidence type="ECO:0000256" key="5">
    <source>
        <dbReference type="SAM" id="MobiDB-lite"/>
    </source>
</evidence>
<dbReference type="OrthoDB" id="10009520at2759"/>
<feature type="region of interest" description="Disordered" evidence="5">
    <location>
        <begin position="214"/>
        <end position="243"/>
    </location>
</feature>